<feature type="transmembrane region" description="Helical" evidence="9">
    <location>
        <begin position="285"/>
        <end position="310"/>
    </location>
</feature>
<dbReference type="PANTHER" id="PTHR30425">
    <property type="entry name" value="PHOSPHATE TRANSPORT SYSTEM PERMEASE PROTEIN PST"/>
    <property type="match status" value="1"/>
</dbReference>
<dbReference type="NCBIfam" id="TIGR02138">
    <property type="entry name" value="phosphate_pstC"/>
    <property type="match status" value="1"/>
</dbReference>
<evidence type="ECO:0000256" key="9">
    <source>
        <dbReference type="RuleBase" id="RU363032"/>
    </source>
</evidence>
<comment type="function">
    <text evidence="10">Part of the binding-protein-dependent transport system for phosphate; probably responsible for the translocation of the substrate across the membrane.</text>
</comment>
<dbReference type="GO" id="GO:0006817">
    <property type="term" value="P:phosphate ion transport"/>
    <property type="evidence" value="ECO:0007669"/>
    <property type="project" value="UniProtKB-KW"/>
</dbReference>
<dbReference type="PANTHER" id="PTHR30425:SF1">
    <property type="entry name" value="PHOSPHATE TRANSPORT SYSTEM PERMEASE PROTEIN PSTC"/>
    <property type="match status" value="1"/>
</dbReference>
<evidence type="ECO:0000256" key="8">
    <source>
        <dbReference type="ARBA" id="ARBA00023136"/>
    </source>
</evidence>
<dbReference type="InterPro" id="IPR011864">
    <property type="entry name" value="Phosphate_PstC"/>
</dbReference>
<dbReference type="CDD" id="cd06261">
    <property type="entry name" value="TM_PBP2"/>
    <property type="match status" value="1"/>
</dbReference>
<feature type="transmembrane region" description="Helical" evidence="9">
    <location>
        <begin position="226"/>
        <end position="250"/>
    </location>
</feature>
<evidence type="ECO:0000313" key="12">
    <source>
        <dbReference type="EMBL" id="GAN52964.1"/>
    </source>
</evidence>
<evidence type="ECO:0000256" key="10">
    <source>
        <dbReference type="RuleBase" id="RU363054"/>
    </source>
</evidence>
<dbReference type="InterPro" id="IPR035906">
    <property type="entry name" value="MetI-like_sf"/>
</dbReference>
<dbReference type="Gene3D" id="1.10.3720.10">
    <property type="entry name" value="MetI-like"/>
    <property type="match status" value="1"/>
</dbReference>
<dbReference type="RefSeq" id="WP_048846469.1">
    <property type="nucleotide sequence ID" value="NZ_BALE01000004.1"/>
</dbReference>
<keyword evidence="3 9" id="KW-0813">Transport</keyword>
<evidence type="ECO:0000256" key="5">
    <source>
        <dbReference type="ARBA" id="ARBA00022592"/>
    </source>
</evidence>
<organism evidence="12 13">
    <name type="scientific">Tanticharoenia sakaeratensis NBRC 103193</name>
    <dbReference type="NCBI Taxonomy" id="1231623"/>
    <lineage>
        <taxon>Bacteria</taxon>
        <taxon>Pseudomonadati</taxon>
        <taxon>Pseudomonadota</taxon>
        <taxon>Alphaproteobacteria</taxon>
        <taxon>Acetobacterales</taxon>
        <taxon>Acetobacteraceae</taxon>
        <taxon>Tanticharoenia</taxon>
    </lineage>
</organism>
<dbReference type="EMBL" id="BALE01000004">
    <property type="protein sequence ID" value="GAN52964.1"/>
    <property type="molecule type" value="Genomic_DNA"/>
</dbReference>
<feature type="domain" description="ABC transmembrane type-1" evidence="11">
    <location>
        <begin position="76"/>
        <end position="306"/>
    </location>
</feature>
<sequence length="315" mass="33510">MTHDRDASSLGRHSRSDQIFQILLACCAAAVLLTLGGLVLTMAFGGTRAFETFGPGFVWHNVWNPVSNTYGALAPLFGTLITTIIGVALALPLAFGTAFWLTTMAPPRIGEIVGTAVQLLAAVPSIIFGMWGLFVIKPIMARDIQPFLTHHLGHVPVVRQIVHGAPFGYGLMTGGIVLAVMITPFIAAVMRDVFMATPPMLRESAFGLGATRWEVMRQVTLPWSRAGVIGGIVLGMGRALGETMAVTFVIGDSNRIGWSLFAPANTVASLIALEFPESPAGSIKLASLLALGFILMLLSFASLAVARLLLRERTA</sequence>
<accession>A0A0D6MH40</accession>
<keyword evidence="10" id="KW-0997">Cell inner membrane</keyword>
<evidence type="ECO:0000259" key="11">
    <source>
        <dbReference type="PROSITE" id="PS50928"/>
    </source>
</evidence>
<keyword evidence="6 9" id="KW-0812">Transmembrane</keyword>
<dbReference type="PROSITE" id="PS50928">
    <property type="entry name" value="ABC_TM1"/>
    <property type="match status" value="1"/>
</dbReference>
<name>A0A0D6MH40_9PROT</name>
<keyword evidence="8 9" id="KW-0472">Membrane</keyword>
<keyword evidence="5 10" id="KW-0592">Phosphate transport</keyword>
<feature type="transmembrane region" description="Helical" evidence="9">
    <location>
        <begin position="256"/>
        <end position="273"/>
    </location>
</feature>
<protein>
    <recommendedName>
        <fullName evidence="10">Phosphate transport system permease protein</fullName>
    </recommendedName>
</protein>
<dbReference type="SUPFAM" id="SSF161098">
    <property type="entry name" value="MetI-like"/>
    <property type="match status" value="1"/>
</dbReference>
<keyword evidence="7 9" id="KW-1133">Transmembrane helix</keyword>
<dbReference type="Proteomes" id="UP000032679">
    <property type="component" value="Unassembled WGS sequence"/>
</dbReference>
<evidence type="ECO:0000256" key="2">
    <source>
        <dbReference type="ARBA" id="ARBA00007069"/>
    </source>
</evidence>
<dbReference type="AlphaFoldDB" id="A0A0D6MH40"/>
<comment type="similarity">
    <text evidence="2 10">Belongs to the binding-protein-dependent transport system permease family. CysTW subfamily.</text>
</comment>
<feature type="transmembrane region" description="Helical" evidence="9">
    <location>
        <begin position="72"/>
        <end position="101"/>
    </location>
</feature>
<reference evidence="12 13" key="1">
    <citation type="submission" date="2012-10" db="EMBL/GenBank/DDBJ databases">
        <title>Genome sequencing of Tanticharoenia sakaeratensis NBRC 103193.</title>
        <authorList>
            <person name="Azuma Y."/>
            <person name="Hadano H."/>
            <person name="Hirakawa H."/>
            <person name="Matsushita K."/>
        </authorList>
    </citation>
    <scope>NUCLEOTIDE SEQUENCE [LARGE SCALE GENOMIC DNA]</scope>
    <source>
        <strain evidence="12 13">NBRC 103193</strain>
    </source>
</reference>
<evidence type="ECO:0000256" key="3">
    <source>
        <dbReference type="ARBA" id="ARBA00022448"/>
    </source>
</evidence>
<evidence type="ECO:0000256" key="4">
    <source>
        <dbReference type="ARBA" id="ARBA00022475"/>
    </source>
</evidence>
<evidence type="ECO:0000256" key="6">
    <source>
        <dbReference type="ARBA" id="ARBA00022692"/>
    </source>
</evidence>
<feature type="transmembrane region" description="Helical" evidence="9">
    <location>
        <begin position="20"/>
        <end position="44"/>
    </location>
</feature>
<evidence type="ECO:0000256" key="1">
    <source>
        <dbReference type="ARBA" id="ARBA00004651"/>
    </source>
</evidence>
<dbReference type="Pfam" id="PF00528">
    <property type="entry name" value="BPD_transp_1"/>
    <property type="match status" value="1"/>
</dbReference>
<dbReference type="GO" id="GO:0005886">
    <property type="term" value="C:plasma membrane"/>
    <property type="evidence" value="ECO:0007669"/>
    <property type="project" value="UniProtKB-SubCell"/>
</dbReference>
<comment type="caution">
    <text evidence="12">The sequence shown here is derived from an EMBL/GenBank/DDBJ whole genome shotgun (WGS) entry which is preliminary data.</text>
</comment>
<dbReference type="InterPro" id="IPR051124">
    <property type="entry name" value="Phosphate_Transport_Permease"/>
</dbReference>
<feature type="transmembrane region" description="Helical" evidence="9">
    <location>
        <begin position="113"/>
        <end position="136"/>
    </location>
</feature>
<proteinExistence type="inferred from homology"/>
<keyword evidence="4" id="KW-1003">Cell membrane</keyword>
<comment type="subcellular location">
    <subcellularLocation>
        <location evidence="10">Cell inner membrane</location>
        <topology evidence="10">Multi-pass membrane protein</topology>
    </subcellularLocation>
    <subcellularLocation>
        <location evidence="1 9">Cell membrane</location>
        <topology evidence="1 9">Multi-pass membrane protein</topology>
    </subcellularLocation>
</comment>
<dbReference type="GO" id="GO:0005315">
    <property type="term" value="F:phosphate transmembrane transporter activity"/>
    <property type="evidence" value="ECO:0007669"/>
    <property type="project" value="InterPro"/>
</dbReference>
<dbReference type="InterPro" id="IPR000515">
    <property type="entry name" value="MetI-like"/>
</dbReference>
<dbReference type="OrthoDB" id="9785113at2"/>
<evidence type="ECO:0000256" key="7">
    <source>
        <dbReference type="ARBA" id="ARBA00022989"/>
    </source>
</evidence>
<gene>
    <name evidence="12" type="ORF">Tasa_004_029</name>
</gene>
<keyword evidence="13" id="KW-1185">Reference proteome</keyword>
<dbReference type="STRING" id="1231623.Tasa_004_029"/>
<evidence type="ECO:0000313" key="13">
    <source>
        <dbReference type="Proteomes" id="UP000032679"/>
    </source>
</evidence>
<feature type="transmembrane region" description="Helical" evidence="9">
    <location>
        <begin position="167"/>
        <end position="190"/>
    </location>
</feature>